<dbReference type="OrthoDB" id="125363at2759"/>
<feature type="transmembrane region" description="Helical" evidence="12">
    <location>
        <begin position="500"/>
        <end position="523"/>
    </location>
</feature>
<comment type="subcellular location">
    <subcellularLocation>
        <location evidence="1">Cell membrane</location>
        <topology evidence="1">Single-pass type I membrane protein</topology>
    </subcellularLocation>
</comment>
<keyword evidence="8 12" id="KW-0472">Membrane</keyword>
<dbReference type="GO" id="GO:0002116">
    <property type="term" value="C:semaphorin receptor complex"/>
    <property type="evidence" value="ECO:0007669"/>
    <property type="project" value="TreeGrafter"/>
</dbReference>
<evidence type="ECO:0000259" key="13">
    <source>
        <dbReference type="SMART" id="SM00429"/>
    </source>
</evidence>
<proteinExistence type="inferred from homology"/>
<dbReference type="FunFam" id="1.10.506.10:FF:000027">
    <property type="entry name" value="Plexin A, isoform B"/>
    <property type="match status" value="1"/>
</dbReference>
<protein>
    <recommendedName>
        <fullName evidence="13">IPT/TIG domain-containing protein</fullName>
    </recommendedName>
</protein>
<dbReference type="CDD" id="cd00603">
    <property type="entry name" value="IPT_PCSR"/>
    <property type="match status" value="1"/>
</dbReference>
<dbReference type="InterPro" id="IPR002909">
    <property type="entry name" value="IPT_dom"/>
</dbReference>
<keyword evidence="3" id="KW-1003">Cell membrane</keyword>
<dbReference type="PANTHER" id="PTHR22625:SF44">
    <property type="entry name" value="PLEXIN-B"/>
    <property type="match status" value="1"/>
</dbReference>
<feature type="domain" description="IPT/TIG" evidence="13">
    <location>
        <begin position="262"/>
        <end position="349"/>
    </location>
</feature>
<gene>
    <name evidence="14" type="ORF">DSTB1V02_LOCUS8999</name>
</gene>
<dbReference type="GO" id="GO:0005886">
    <property type="term" value="C:plasma membrane"/>
    <property type="evidence" value="ECO:0007669"/>
    <property type="project" value="UniProtKB-SubCell"/>
</dbReference>
<evidence type="ECO:0000256" key="3">
    <source>
        <dbReference type="ARBA" id="ARBA00022475"/>
    </source>
</evidence>
<organism evidence="14">
    <name type="scientific">Darwinula stevensoni</name>
    <dbReference type="NCBI Taxonomy" id="69355"/>
    <lineage>
        <taxon>Eukaryota</taxon>
        <taxon>Metazoa</taxon>
        <taxon>Ecdysozoa</taxon>
        <taxon>Arthropoda</taxon>
        <taxon>Crustacea</taxon>
        <taxon>Oligostraca</taxon>
        <taxon>Ostracoda</taxon>
        <taxon>Podocopa</taxon>
        <taxon>Podocopida</taxon>
        <taxon>Darwinulocopina</taxon>
        <taxon>Darwinuloidea</taxon>
        <taxon>Darwinulidae</taxon>
        <taxon>Darwinula</taxon>
    </lineage>
</organism>
<dbReference type="CDD" id="cd12205">
    <property type="entry name" value="RasGAP_plexin"/>
    <property type="match status" value="1"/>
</dbReference>
<evidence type="ECO:0000256" key="1">
    <source>
        <dbReference type="ARBA" id="ARBA00004251"/>
    </source>
</evidence>
<dbReference type="Pfam" id="PF08337">
    <property type="entry name" value="Plexin_cytopl"/>
    <property type="match status" value="1"/>
</dbReference>
<evidence type="ECO:0000256" key="10">
    <source>
        <dbReference type="ARBA" id="ARBA00023170"/>
    </source>
</evidence>
<feature type="domain" description="IPT/TIG" evidence="13">
    <location>
        <begin position="393"/>
        <end position="483"/>
    </location>
</feature>
<dbReference type="InterPro" id="IPR014756">
    <property type="entry name" value="Ig_E-set"/>
</dbReference>
<evidence type="ECO:0000256" key="6">
    <source>
        <dbReference type="ARBA" id="ARBA00022737"/>
    </source>
</evidence>
<dbReference type="GO" id="GO:0050772">
    <property type="term" value="P:positive regulation of axonogenesis"/>
    <property type="evidence" value="ECO:0007669"/>
    <property type="project" value="TreeGrafter"/>
</dbReference>
<keyword evidence="7 12" id="KW-1133">Transmembrane helix</keyword>
<keyword evidence="15" id="KW-1185">Reference proteome</keyword>
<dbReference type="InterPro" id="IPR013783">
    <property type="entry name" value="Ig-like_fold"/>
</dbReference>
<evidence type="ECO:0000256" key="2">
    <source>
        <dbReference type="ARBA" id="ARBA00010297"/>
    </source>
</evidence>
<dbReference type="Gene3D" id="3.10.20.90">
    <property type="entry name" value="Phosphatidylinositol 3-kinase Catalytic Subunit, Chain A, domain 1"/>
    <property type="match status" value="1"/>
</dbReference>
<keyword evidence="9" id="KW-1015">Disulfide bond</keyword>
<dbReference type="PANTHER" id="PTHR22625">
    <property type="entry name" value="PLEXIN"/>
    <property type="match status" value="1"/>
</dbReference>
<evidence type="ECO:0000256" key="9">
    <source>
        <dbReference type="ARBA" id="ARBA00023157"/>
    </source>
</evidence>
<dbReference type="Pfam" id="PF01833">
    <property type="entry name" value="TIG"/>
    <property type="match status" value="4"/>
</dbReference>
<dbReference type="Proteomes" id="UP000677054">
    <property type="component" value="Unassembled WGS sequence"/>
</dbReference>
<dbReference type="GO" id="GO:0097374">
    <property type="term" value="P:sensory neuron axon guidance"/>
    <property type="evidence" value="ECO:0007669"/>
    <property type="project" value="TreeGrafter"/>
</dbReference>
<comment type="similarity">
    <text evidence="2">Belongs to the plexin family.</text>
</comment>
<name>A0A7R8XGG5_9CRUS</name>
<reference evidence="14" key="1">
    <citation type="submission" date="2020-11" db="EMBL/GenBank/DDBJ databases">
        <authorList>
            <person name="Tran Van P."/>
        </authorList>
    </citation>
    <scope>NUCLEOTIDE SEQUENCE</scope>
</reference>
<evidence type="ECO:0000313" key="15">
    <source>
        <dbReference type="Proteomes" id="UP000677054"/>
    </source>
</evidence>
<keyword evidence="4 12" id="KW-0812">Transmembrane</keyword>
<dbReference type="GO" id="GO:0017154">
    <property type="term" value="F:semaphorin receptor activity"/>
    <property type="evidence" value="ECO:0007669"/>
    <property type="project" value="InterPro"/>
</dbReference>
<dbReference type="EMBL" id="LR901691">
    <property type="protein sequence ID" value="CAD7249200.1"/>
    <property type="molecule type" value="Genomic_DNA"/>
</dbReference>
<dbReference type="AlphaFoldDB" id="A0A7R8XGG5"/>
<feature type="domain" description="IPT/TIG" evidence="13">
    <location>
        <begin position="172"/>
        <end position="260"/>
    </location>
</feature>
<evidence type="ECO:0000256" key="12">
    <source>
        <dbReference type="SAM" id="Phobius"/>
    </source>
</evidence>
<dbReference type="SUPFAM" id="SSF81296">
    <property type="entry name" value="E set domains"/>
    <property type="match status" value="4"/>
</dbReference>
<dbReference type="InterPro" id="IPR013548">
    <property type="entry name" value="Plexin_cytoplasmic_RasGAP_dom"/>
</dbReference>
<dbReference type="GO" id="GO:0007162">
    <property type="term" value="P:negative regulation of cell adhesion"/>
    <property type="evidence" value="ECO:0007669"/>
    <property type="project" value="TreeGrafter"/>
</dbReference>
<dbReference type="InterPro" id="IPR031148">
    <property type="entry name" value="Plexin"/>
</dbReference>
<dbReference type="FunFam" id="3.10.20.90:FF:000213">
    <property type="entry name" value="Plexin A4, B"/>
    <property type="match status" value="1"/>
</dbReference>
<dbReference type="FunFam" id="2.60.40.10:FF:000203">
    <property type="entry name" value="Plexin B2"/>
    <property type="match status" value="1"/>
</dbReference>
<dbReference type="GO" id="GO:0030334">
    <property type="term" value="P:regulation of cell migration"/>
    <property type="evidence" value="ECO:0007669"/>
    <property type="project" value="TreeGrafter"/>
</dbReference>
<accession>A0A7R8XGG5</accession>
<dbReference type="GO" id="GO:0008360">
    <property type="term" value="P:regulation of cell shape"/>
    <property type="evidence" value="ECO:0007669"/>
    <property type="project" value="TreeGrafter"/>
</dbReference>
<evidence type="ECO:0000256" key="5">
    <source>
        <dbReference type="ARBA" id="ARBA00022729"/>
    </source>
</evidence>
<evidence type="ECO:0000256" key="8">
    <source>
        <dbReference type="ARBA" id="ARBA00023136"/>
    </source>
</evidence>
<sequence length="1204" mass="134568">MTYSYEAETGEYSASVTVVWNRVHHVDTVAVRLYKCSILGSHRDHPDCSLCLTRQREYNCSWCGHSCSYAPTCGHPPTRECPRPRIDLIQPLSGPVEGGTLVRIEGSNLGLRREDVEGRIRVGGQPCHLVDYEVSVRITCRTSPAPGPVSAPVEVGNNAGFTQSTVRFSYREIKVEGVYPAKGPESGGTILSIVGEDLNVGSSIRAYLDGLPCTLIPGGGSSSRVTCKTAPSQGPRVIQSLTLHVDAANRTLPGNPFNYTKDPTIMEIKPLKSFASGGRLMTVHGTNLDSIQRPEMVVYMQDTPNPLNKTVCAVMSSSYMECPSPPVALDALVPLAEGEGEDERQRRGVPHRPPVFAIPFGVRVGFIMDQVASVQDLTDHFPNLRSTLLYVQDPKFYQFPSLVKLYKGDTLVIEGEKLNLAADESDVNVTIGTEACNVTSLALTQLVCTPPDHQPPGTDEIGLKTKEGLPMVVVRVGVNLRYPIGYLQYEMVKPYEFPPVAVGGMAAGGAFLILLSLAILIVYRRKSTQAEREYKRIQIQMDTLESNVRSECKQGFADANDSLPRAAFAELQTDMTDVTADLESSGIPILPHKAYVMKVFFPGVSDHPILNDPKMRITGPRTNYDTAMVQFEQLINNKFFLLTFVETLEAQKSFTIRDKVNVASLLMVVLMGKMEYATEVLRSLLLRLIDRTVGTKYPQLMLRRTESVVEKMLTNWMALCMYDYMKEYAGSSLFLLFKAIKHQVEKGPVDAVTHDARYSLSEEKLLREQHEYNPVTIHLVQDDPHYEKIPYQTYQSLQVVQEELDEKIQCRVLDCDTISQVKSKILDALYKNTPFSLRPSIYEVDLEWRHGRGGHLILQDEDLTTKTVNGWRRLNTLAHYGVRESAVMSLVPKQSPTFPSKPCHNCSSTYTIPRSLSPLFSNGDVETGCGGNLYHMVRPLDECHSKGDRERGPKAIPEIFLTRLLSTKGTVQKFVDDLVSTVLSVNEALPPAIKWLFDLLDDAARRHGIFDPEVVHAWKSNSLPLRFWVNFIKNPDFMFDINKTTTVDSCLSVIAQTFMDACSTTEHRLGKDSPSNKLLFAKDIPCYKRMVCKFYADVAALPQVTDQELNSAMQQLSMAHLGEFDVVSALKELYIYVSKYSDAVSRRLSVEDGSHLVRYLHNYFFSVVQILDELETEHHCKKLHLAHKLENVACTLQGEETSTC</sequence>
<dbReference type="SMART" id="SM00429">
    <property type="entry name" value="IPT"/>
    <property type="match status" value="4"/>
</dbReference>
<dbReference type="InterPro" id="IPR008936">
    <property type="entry name" value="Rho_GTPase_activation_prot"/>
</dbReference>
<dbReference type="Gene3D" id="1.10.506.10">
    <property type="entry name" value="GTPase Activation - p120gap, domain 1"/>
    <property type="match status" value="2"/>
</dbReference>
<dbReference type="InterPro" id="IPR046800">
    <property type="entry name" value="Plexin_RBD"/>
</dbReference>
<evidence type="ECO:0000256" key="7">
    <source>
        <dbReference type="ARBA" id="ARBA00022989"/>
    </source>
</evidence>
<keyword evidence="6" id="KW-0677">Repeat</keyword>
<evidence type="ECO:0000256" key="4">
    <source>
        <dbReference type="ARBA" id="ARBA00022692"/>
    </source>
</evidence>
<dbReference type="FunFam" id="2.60.40.10:FF:001973">
    <property type="entry name" value="Plexin A4, B"/>
    <property type="match status" value="1"/>
</dbReference>
<dbReference type="CDD" id="cd01180">
    <property type="entry name" value="IPT_plexin_repeat1"/>
    <property type="match status" value="1"/>
</dbReference>
<dbReference type="EMBL" id="CAJPEV010002174">
    <property type="protein sequence ID" value="CAG0895984.1"/>
    <property type="molecule type" value="Genomic_DNA"/>
</dbReference>
<dbReference type="GO" id="GO:0008045">
    <property type="term" value="P:motor neuron axon guidance"/>
    <property type="evidence" value="ECO:0007669"/>
    <property type="project" value="TreeGrafter"/>
</dbReference>
<evidence type="ECO:0000313" key="14">
    <source>
        <dbReference type="EMBL" id="CAD7249200.1"/>
    </source>
</evidence>
<keyword evidence="10" id="KW-0675">Receptor</keyword>
<evidence type="ECO:0000256" key="11">
    <source>
        <dbReference type="ARBA" id="ARBA00023180"/>
    </source>
</evidence>
<dbReference type="Gene3D" id="2.60.40.10">
    <property type="entry name" value="Immunoglobulins"/>
    <property type="match status" value="4"/>
</dbReference>
<dbReference type="Pfam" id="PF20170">
    <property type="entry name" value="Plexin_RBD"/>
    <property type="match status" value="1"/>
</dbReference>
<dbReference type="SUPFAM" id="SSF48350">
    <property type="entry name" value="GTPase activation domain, GAP"/>
    <property type="match status" value="1"/>
</dbReference>
<feature type="domain" description="IPT/TIG" evidence="13">
    <location>
        <begin position="83"/>
        <end position="171"/>
    </location>
</feature>
<keyword evidence="5" id="KW-0732">Signal</keyword>
<keyword evidence="11" id="KW-0325">Glycoprotein</keyword>